<dbReference type="PROSITE" id="PS50222">
    <property type="entry name" value="EF_HAND_2"/>
    <property type="match status" value="2"/>
</dbReference>
<dbReference type="InParanoid" id="A0A1X7V3R3"/>
<name>A0A1X7V3R3_AMPQE</name>
<dbReference type="AlphaFoldDB" id="A0A1X7V3R3"/>
<dbReference type="eggNOG" id="KOG0027">
    <property type="taxonomic scope" value="Eukaryota"/>
</dbReference>
<evidence type="ECO:0000259" key="2">
    <source>
        <dbReference type="PROSITE" id="PS50222"/>
    </source>
</evidence>
<accession>A0A1X7V3R3</accession>
<dbReference type="SMART" id="SM00054">
    <property type="entry name" value="EFh"/>
    <property type="match status" value="2"/>
</dbReference>
<dbReference type="SUPFAM" id="SSF47473">
    <property type="entry name" value="EF-hand"/>
    <property type="match status" value="1"/>
</dbReference>
<feature type="domain" description="EF-hand" evidence="2">
    <location>
        <begin position="43"/>
        <end position="78"/>
    </location>
</feature>
<dbReference type="PANTHER" id="PTHR46763">
    <property type="entry name" value="DYNEIN REGULATORY COMPLEX PROTEIN 8"/>
    <property type="match status" value="1"/>
</dbReference>
<dbReference type="STRING" id="400682.A0A1X7V3R3"/>
<dbReference type="Pfam" id="PF13499">
    <property type="entry name" value="EF-hand_7"/>
    <property type="match status" value="1"/>
</dbReference>
<dbReference type="InterPro" id="IPR011992">
    <property type="entry name" value="EF-hand-dom_pair"/>
</dbReference>
<sequence length="194" mass="22511">MRTLNLEPRPFLHSNQTSNMADLEQAPSVPEVQKKEADPVILEINQRIEEAFDIFDHEQNKTVDVREVGTVIRSLGCYPTQSELNDMIQEIEEEEPTGFILYDKFQPMMARVLIEGRYKPVSEEQLLKAFKVLDKDKKSYLTPEQLKEYMTTEGEAFQQEEIEEMLQASVDPEKKTINYHEFVTLILGEENQPG</sequence>
<dbReference type="CDD" id="cd00051">
    <property type="entry name" value="EFh"/>
    <property type="match status" value="1"/>
</dbReference>
<proteinExistence type="predicted"/>
<dbReference type="PANTHER" id="PTHR46763:SF1">
    <property type="entry name" value="DYNEIN REGULATORY COMPLEX PROTEIN 8"/>
    <property type="match status" value="1"/>
</dbReference>
<dbReference type="OrthoDB" id="10260307at2759"/>
<feature type="domain" description="EF-hand" evidence="2">
    <location>
        <begin position="121"/>
        <end position="156"/>
    </location>
</feature>
<dbReference type="FunFam" id="1.10.238.10:FF:000178">
    <property type="entry name" value="Calmodulin-2 A"/>
    <property type="match status" value="1"/>
</dbReference>
<dbReference type="GO" id="GO:0043226">
    <property type="term" value="C:organelle"/>
    <property type="evidence" value="ECO:0007669"/>
    <property type="project" value="UniProtKB-ARBA"/>
</dbReference>
<dbReference type="EnsemblMetazoa" id="Aqu2.1.34601_001">
    <property type="protein sequence ID" value="Aqu2.1.34601_001"/>
    <property type="gene ID" value="Aqu2.1.34601"/>
</dbReference>
<dbReference type="InterPro" id="IPR002048">
    <property type="entry name" value="EF_hand_dom"/>
</dbReference>
<organism evidence="3">
    <name type="scientific">Amphimedon queenslandica</name>
    <name type="common">Sponge</name>
    <dbReference type="NCBI Taxonomy" id="400682"/>
    <lineage>
        <taxon>Eukaryota</taxon>
        <taxon>Metazoa</taxon>
        <taxon>Porifera</taxon>
        <taxon>Demospongiae</taxon>
        <taxon>Heteroscleromorpha</taxon>
        <taxon>Haplosclerida</taxon>
        <taxon>Niphatidae</taxon>
        <taxon>Amphimedon</taxon>
    </lineage>
</organism>
<reference evidence="3" key="1">
    <citation type="submission" date="2017-05" db="UniProtKB">
        <authorList>
            <consortium name="EnsemblMetazoa"/>
        </authorList>
    </citation>
    <scope>IDENTIFICATION</scope>
</reference>
<keyword evidence="1" id="KW-0677">Repeat</keyword>
<evidence type="ECO:0000256" key="1">
    <source>
        <dbReference type="ARBA" id="ARBA00022737"/>
    </source>
</evidence>
<dbReference type="Gene3D" id="1.10.238.10">
    <property type="entry name" value="EF-hand"/>
    <property type="match status" value="2"/>
</dbReference>
<dbReference type="GO" id="GO:0005509">
    <property type="term" value="F:calcium ion binding"/>
    <property type="evidence" value="ECO:0007669"/>
    <property type="project" value="InterPro"/>
</dbReference>
<evidence type="ECO:0000313" key="3">
    <source>
        <dbReference type="EnsemblMetazoa" id="Aqu2.1.34601_001"/>
    </source>
</evidence>
<protein>
    <recommendedName>
        <fullName evidence="2">EF-hand domain-containing protein</fullName>
    </recommendedName>
</protein>